<evidence type="ECO:0000256" key="9">
    <source>
        <dbReference type="PROSITE-ProRule" id="PRU00282"/>
    </source>
</evidence>
<reference evidence="12 13" key="1">
    <citation type="journal article" date="2018" name="IMA Fungus">
        <title>IMA Genome-F 9: Draft genome sequence of Annulohypoxylon stygium, Aspergillus mulundensis, Berkeleyomyces basicola (syn. Thielaviopsis basicola), Ceratocystis smalleyi, two Cercospora beticola strains, Coleophoma cylindrospora, Fusarium fracticaudum, Phialophora cf. hyalina, and Morchella septimelata.</title>
        <authorList>
            <person name="Wingfield B.D."/>
            <person name="Bills G.F."/>
            <person name="Dong Y."/>
            <person name="Huang W."/>
            <person name="Nel W.J."/>
            <person name="Swalarsk-Parry B.S."/>
            <person name="Vaghefi N."/>
            <person name="Wilken P.M."/>
            <person name="An Z."/>
            <person name="de Beer Z.W."/>
            <person name="De Vos L."/>
            <person name="Chen L."/>
            <person name="Duong T.A."/>
            <person name="Gao Y."/>
            <person name="Hammerbacher A."/>
            <person name="Kikkert J.R."/>
            <person name="Li Y."/>
            <person name="Li H."/>
            <person name="Li K."/>
            <person name="Li Q."/>
            <person name="Liu X."/>
            <person name="Ma X."/>
            <person name="Naidoo K."/>
            <person name="Pethybridge S.J."/>
            <person name="Sun J."/>
            <person name="Steenkamp E.T."/>
            <person name="van der Nest M.A."/>
            <person name="van Wyk S."/>
            <person name="Wingfield M.J."/>
            <person name="Xiong C."/>
            <person name="Yue Q."/>
            <person name="Zhang X."/>
        </authorList>
    </citation>
    <scope>NUCLEOTIDE SEQUENCE [LARGE SCALE GENOMIC DNA]</scope>
    <source>
        <strain evidence="12 13">BP6252</strain>
    </source>
</reference>
<proteinExistence type="inferred from homology"/>
<evidence type="ECO:0000256" key="1">
    <source>
        <dbReference type="ARBA" id="ARBA00004225"/>
    </source>
</evidence>
<feature type="repeat" description="Solcar" evidence="9">
    <location>
        <begin position="81"/>
        <end position="166"/>
    </location>
</feature>
<evidence type="ECO:0000256" key="7">
    <source>
        <dbReference type="ARBA" id="ARBA00023128"/>
    </source>
</evidence>
<gene>
    <name evidence="12" type="ORF">BP6252_06711</name>
</gene>
<dbReference type="Proteomes" id="UP000256645">
    <property type="component" value="Unassembled WGS sequence"/>
</dbReference>
<evidence type="ECO:0000256" key="2">
    <source>
        <dbReference type="ARBA" id="ARBA00006375"/>
    </source>
</evidence>
<evidence type="ECO:0000313" key="12">
    <source>
        <dbReference type="EMBL" id="RDW72804.1"/>
    </source>
</evidence>
<keyword evidence="7" id="KW-0496">Mitochondrion</keyword>
<keyword evidence="4 9" id="KW-0812">Transmembrane</keyword>
<feature type="transmembrane region" description="Helical" evidence="11">
    <location>
        <begin position="46"/>
        <end position="66"/>
    </location>
</feature>
<keyword evidence="3 10" id="KW-0813">Transport</keyword>
<keyword evidence="8 9" id="KW-0472">Membrane</keyword>
<evidence type="ECO:0000256" key="11">
    <source>
        <dbReference type="SAM" id="Phobius"/>
    </source>
</evidence>
<dbReference type="GO" id="GO:0031966">
    <property type="term" value="C:mitochondrial membrane"/>
    <property type="evidence" value="ECO:0007669"/>
    <property type="project" value="UniProtKB-SubCell"/>
</dbReference>
<comment type="subcellular location">
    <subcellularLocation>
        <location evidence="1">Mitochondrion membrane</location>
        <topology evidence="1">Multi-pass membrane protein</topology>
    </subcellularLocation>
</comment>
<keyword evidence="6 11" id="KW-1133">Transmembrane helix</keyword>
<keyword evidence="5" id="KW-0999">Mitochondrion inner membrane</keyword>
<comment type="caution">
    <text evidence="12">The sequence shown here is derived from an EMBL/GenBank/DDBJ whole genome shotgun (WGS) entry which is preliminary data.</text>
</comment>
<dbReference type="EMBL" id="PDLM01000007">
    <property type="protein sequence ID" value="RDW72804.1"/>
    <property type="molecule type" value="Genomic_DNA"/>
</dbReference>
<evidence type="ECO:0000256" key="5">
    <source>
        <dbReference type="ARBA" id="ARBA00022792"/>
    </source>
</evidence>
<evidence type="ECO:0000256" key="4">
    <source>
        <dbReference type="ARBA" id="ARBA00022692"/>
    </source>
</evidence>
<dbReference type="SUPFAM" id="SSF103506">
    <property type="entry name" value="Mitochondrial carrier"/>
    <property type="match status" value="1"/>
</dbReference>
<dbReference type="GO" id="GO:0005381">
    <property type="term" value="F:iron ion transmembrane transporter activity"/>
    <property type="evidence" value="ECO:0007669"/>
    <property type="project" value="UniProtKB-ARBA"/>
</dbReference>
<dbReference type="Gene3D" id="1.50.40.10">
    <property type="entry name" value="Mitochondrial carrier domain"/>
    <property type="match status" value="1"/>
</dbReference>
<dbReference type="InterPro" id="IPR023395">
    <property type="entry name" value="MCP_dom_sf"/>
</dbReference>
<dbReference type="OrthoDB" id="428293at2759"/>
<dbReference type="PANTHER" id="PTHR45758">
    <property type="entry name" value="MITOFERRIN-1-RELATED"/>
    <property type="match status" value="1"/>
</dbReference>
<dbReference type="STRING" id="1849047.A0A3D8RG05"/>
<dbReference type="PROSITE" id="PS50920">
    <property type="entry name" value="SOLCAR"/>
    <property type="match status" value="2"/>
</dbReference>
<keyword evidence="13" id="KW-1185">Reference proteome</keyword>
<dbReference type="PANTHER" id="PTHR45758:SF3">
    <property type="entry name" value="MITOCHONDRIAL SUBSTRATE CARRIER FAMILY PROTEIN E"/>
    <property type="match status" value="1"/>
</dbReference>
<evidence type="ECO:0000256" key="8">
    <source>
        <dbReference type="ARBA" id="ARBA00023136"/>
    </source>
</evidence>
<dbReference type="Pfam" id="PF00153">
    <property type="entry name" value="Mito_carr"/>
    <property type="match status" value="2"/>
</dbReference>
<accession>A0A3D8RG05</accession>
<feature type="transmembrane region" description="Helical" evidence="11">
    <location>
        <begin position="141"/>
        <end position="160"/>
    </location>
</feature>
<feature type="transmembrane region" description="Helical" evidence="11">
    <location>
        <begin position="172"/>
        <end position="193"/>
    </location>
</feature>
<dbReference type="AlphaFoldDB" id="A0A3D8RG05"/>
<evidence type="ECO:0000256" key="10">
    <source>
        <dbReference type="RuleBase" id="RU000488"/>
    </source>
</evidence>
<evidence type="ECO:0000256" key="3">
    <source>
        <dbReference type="ARBA" id="ARBA00022448"/>
    </source>
</evidence>
<name>A0A3D8RG05_9HELO</name>
<dbReference type="InterPro" id="IPR018108">
    <property type="entry name" value="MCP_transmembrane"/>
</dbReference>
<feature type="repeat" description="Solcar" evidence="9">
    <location>
        <begin position="176"/>
        <end position="274"/>
    </location>
</feature>
<sequence length="289" mass="31553">MDINTLSASVASSIISRIVCYPLDTIAIQHTSSTRRPIFSVPLRSYYRGVGVSVCMVTPAFALYLCTYRQSKESLLPYLGDTTLNYVASGTVAEISSSLLWTPMEVMKARLQISTTEQEKKLLYNLKQIAQNEGIKGFYRGYAMGLGIFIPYNAVWWSVYENVKKMDAIAGFSLPAQTALSSIAAVTASAGLIHPLDLVKTRYQVATSGTVSDVAHTSVGALRSLDQKGIAQIITNVMAESGKRGFYKGFVPRLCCSVPSSLIMMSVFEYLKPDETAKDESVTGEDFIA</sequence>
<evidence type="ECO:0000256" key="6">
    <source>
        <dbReference type="ARBA" id="ARBA00022989"/>
    </source>
</evidence>
<evidence type="ECO:0000313" key="13">
    <source>
        <dbReference type="Proteomes" id="UP000256645"/>
    </source>
</evidence>
<comment type="similarity">
    <text evidence="2 10">Belongs to the mitochondrial carrier (TC 2.A.29) family.</text>
</comment>
<organism evidence="12 13">
    <name type="scientific">Coleophoma cylindrospora</name>
    <dbReference type="NCBI Taxonomy" id="1849047"/>
    <lineage>
        <taxon>Eukaryota</taxon>
        <taxon>Fungi</taxon>
        <taxon>Dikarya</taxon>
        <taxon>Ascomycota</taxon>
        <taxon>Pezizomycotina</taxon>
        <taxon>Leotiomycetes</taxon>
        <taxon>Helotiales</taxon>
        <taxon>Dermateaceae</taxon>
        <taxon>Coleophoma</taxon>
    </lineage>
</organism>
<protein>
    <submittedName>
        <fullName evidence="12">Uncharacterized protein</fullName>
    </submittedName>
</protein>